<dbReference type="InterPro" id="IPR001394">
    <property type="entry name" value="Peptidase_C19_UCH"/>
</dbReference>
<protein>
    <recommendedName>
        <fullName evidence="1">USP domain-containing protein</fullName>
    </recommendedName>
</protein>
<proteinExistence type="predicted"/>
<organism evidence="2 3">
    <name type="scientific">Solanum verrucosum</name>
    <dbReference type="NCBI Taxonomy" id="315347"/>
    <lineage>
        <taxon>Eukaryota</taxon>
        <taxon>Viridiplantae</taxon>
        <taxon>Streptophyta</taxon>
        <taxon>Embryophyta</taxon>
        <taxon>Tracheophyta</taxon>
        <taxon>Spermatophyta</taxon>
        <taxon>Magnoliopsida</taxon>
        <taxon>eudicotyledons</taxon>
        <taxon>Gunneridae</taxon>
        <taxon>Pentapetalae</taxon>
        <taxon>asterids</taxon>
        <taxon>lamiids</taxon>
        <taxon>Solanales</taxon>
        <taxon>Solanaceae</taxon>
        <taxon>Solanoideae</taxon>
        <taxon>Solaneae</taxon>
        <taxon>Solanum</taxon>
    </lineage>
</organism>
<dbReference type="GO" id="GO:0016579">
    <property type="term" value="P:protein deubiquitination"/>
    <property type="evidence" value="ECO:0007669"/>
    <property type="project" value="InterPro"/>
</dbReference>
<dbReference type="InterPro" id="IPR038765">
    <property type="entry name" value="Papain-like_cys_pep_sf"/>
</dbReference>
<evidence type="ECO:0000313" key="2">
    <source>
        <dbReference type="EMBL" id="WMV42212.1"/>
    </source>
</evidence>
<accession>A0AAF0ZKF6</accession>
<dbReference type="Gene3D" id="3.90.70.10">
    <property type="entry name" value="Cysteine proteinases"/>
    <property type="match status" value="1"/>
</dbReference>
<dbReference type="PROSITE" id="PS50235">
    <property type="entry name" value="USP_3"/>
    <property type="match status" value="1"/>
</dbReference>
<dbReference type="EMBL" id="CP133619">
    <property type="protein sequence ID" value="WMV42212.1"/>
    <property type="molecule type" value="Genomic_DNA"/>
</dbReference>
<feature type="domain" description="USP" evidence="1">
    <location>
        <begin position="1"/>
        <end position="95"/>
    </location>
</feature>
<dbReference type="AlphaFoldDB" id="A0AAF0ZKF6"/>
<evidence type="ECO:0000313" key="3">
    <source>
        <dbReference type="Proteomes" id="UP001234989"/>
    </source>
</evidence>
<name>A0AAF0ZKF6_SOLVR</name>
<evidence type="ECO:0000259" key="1">
    <source>
        <dbReference type="PROSITE" id="PS50235"/>
    </source>
</evidence>
<dbReference type="Proteomes" id="UP001234989">
    <property type="component" value="Chromosome 8"/>
</dbReference>
<dbReference type="InterPro" id="IPR028889">
    <property type="entry name" value="USP"/>
</dbReference>
<reference evidence="2" key="1">
    <citation type="submission" date="2023-08" db="EMBL/GenBank/DDBJ databases">
        <title>A de novo genome assembly of Solanum verrucosum Schlechtendal, a Mexican diploid species geographically isolated from the other diploid A-genome species in potato relatives.</title>
        <authorList>
            <person name="Hosaka K."/>
        </authorList>
    </citation>
    <scope>NUCLEOTIDE SEQUENCE</scope>
    <source>
        <tissue evidence="2">Young leaves</tissue>
    </source>
</reference>
<keyword evidence="3" id="KW-1185">Reference proteome</keyword>
<dbReference type="Pfam" id="PF00443">
    <property type="entry name" value="UCH"/>
    <property type="match status" value="1"/>
</dbReference>
<sequence length="124" mass="14492">MLAVGGNIQKIMLRASNKGLMSSSFQCWTGSMTKRGKQVWQSKVITHSGMLEFGHYLTYLRLRNQWYKCDDAWITEVDEEVVKASHYYLMYYVQKMLYHKRCEDVSCQPMLLRADTFVLIVGCC</sequence>
<dbReference type="GO" id="GO:0004843">
    <property type="term" value="F:cysteine-type deubiquitinase activity"/>
    <property type="evidence" value="ECO:0007669"/>
    <property type="project" value="InterPro"/>
</dbReference>
<dbReference type="SUPFAM" id="SSF54001">
    <property type="entry name" value="Cysteine proteinases"/>
    <property type="match status" value="1"/>
</dbReference>
<gene>
    <name evidence="2" type="ORF">MTR67_035597</name>
</gene>